<dbReference type="SMART" id="SM00448">
    <property type="entry name" value="REC"/>
    <property type="match status" value="1"/>
</dbReference>
<dbReference type="PANTHER" id="PTHR44591:SF3">
    <property type="entry name" value="RESPONSE REGULATORY DOMAIN-CONTAINING PROTEIN"/>
    <property type="match status" value="1"/>
</dbReference>
<dbReference type="Proteomes" id="UP001589774">
    <property type="component" value="Unassembled WGS sequence"/>
</dbReference>
<feature type="modified residue" description="4-aspartylphosphate" evidence="2">
    <location>
        <position position="53"/>
    </location>
</feature>
<dbReference type="Pfam" id="PF00072">
    <property type="entry name" value="Response_reg"/>
    <property type="match status" value="1"/>
</dbReference>
<dbReference type="InterPro" id="IPR001789">
    <property type="entry name" value="Sig_transdc_resp-reg_receiver"/>
</dbReference>
<dbReference type="PROSITE" id="PS50110">
    <property type="entry name" value="RESPONSE_REGULATORY"/>
    <property type="match status" value="1"/>
</dbReference>
<accession>A0ABV6HJE9</accession>
<evidence type="ECO:0000313" key="5">
    <source>
        <dbReference type="Proteomes" id="UP001589774"/>
    </source>
</evidence>
<evidence type="ECO:0000256" key="1">
    <source>
        <dbReference type="ARBA" id="ARBA00022553"/>
    </source>
</evidence>
<reference evidence="4 5" key="1">
    <citation type="submission" date="2024-09" db="EMBL/GenBank/DDBJ databases">
        <authorList>
            <person name="Sun Q."/>
            <person name="Mori K."/>
        </authorList>
    </citation>
    <scope>NUCLEOTIDE SEQUENCE [LARGE SCALE GENOMIC DNA]</scope>
    <source>
        <strain evidence="4 5">CCM 7765</strain>
    </source>
</reference>
<dbReference type="Gene3D" id="3.40.50.2300">
    <property type="match status" value="1"/>
</dbReference>
<dbReference type="EMBL" id="JBHLWO010000002">
    <property type="protein sequence ID" value="MFC0319025.1"/>
    <property type="molecule type" value="Genomic_DNA"/>
</dbReference>
<dbReference type="InterPro" id="IPR050595">
    <property type="entry name" value="Bact_response_regulator"/>
</dbReference>
<evidence type="ECO:0000313" key="4">
    <source>
        <dbReference type="EMBL" id="MFC0319025.1"/>
    </source>
</evidence>
<protein>
    <submittedName>
        <fullName evidence="4">PleD family two-component system response regulator</fullName>
    </submittedName>
</protein>
<dbReference type="RefSeq" id="WP_130857465.1">
    <property type="nucleotide sequence ID" value="NZ_JBHLWO010000002.1"/>
</dbReference>
<keyword evidence="1 2" id="KW-0597">Phosphoprotein</keyword>
<dbReference type="PANTHER" id="PTHR44591">
    <property type="entry name" value="STRESS RESPONSE REGULATOR PROTEIN 1"/>
    <property type="match status" value="1"/>
</dbReference>
<proteinExistence type="predicted"/>
<sequence length="125" mass="13847">MRNRILILDDDEDILYFCSVVFEGLNFEVISSPHSKDIITQVEQAAPDIVLIDNWIPGMGGVKATQILKNTPHLKNIPVILFSASSNLPSLAEEAGANNYLKKPFDLSELEDLALSLLQKKSIKP</sequence>
<organism evidence="4 5">
    <name type="scientific">Olivibacter oleidegradans</name>
    <dbReference type="NCBI Taxonomy" id="760123"/>
    <lineage>
        <taxon>Bacteria</taxon>
        <taxon>Pseudomonadati</taxon>
        <taxon>Bacteroidota</taxon>
        <taxon>Sphingobacteriia</taxon>
        <taxon>Sphingobacteriales</taxon>
        <taxon>Sphingobacteriaceae</taxon>
        <taxon>Olivibacter</taxon>
    </lineage>
</organism>
<dbReference type="SUPFAM" id="SSF52172">
    <property type="entry name" value="CheY-like"/>
    <property type="match status" value="1"/>
</dbReference>
<feature type="domain" description="Response regulatory" evidence="3">
    <location>
        <begin position="4"/>
        <end position="118"/>
    </location>
</feature>
<name>A0ABV6HJE9_9SPHI</name>
<evidence type="ECO:0000256" key="2">
    <source>
        <dbReference type="PROSITE-ProRule" id="PRU00169"/>
    </source>
</evidence>
<dbReference type="InterPro" id="IPR011006">
    <property type="entry name" value="CheY-like_superfamily"/>
</dbReference>
<gene>
    <name evidence="4" type="ORF">ACFFI0_11940</name>
</gene>
<keyword evidence="5" id="KW-1185">Reference proteome</keyword>
<evidence type="ECO:0000259" key="3">
    <source>
        <dbReference type="PROSITE" id="PS50110"/>
    </source>
</evidence>
<comment type="caution">
    <text evidence="4">The sequence shown here is derived from an EMBL/GenBank/DDBJ whole genome shotgun (WGS) entry which is preliminary data.</text>
</comment>